<comment type="caution">
    <text evidence="6">The sequence shown here is derived from an EMBL/GenBank/DDBJ whole genome shotgun (WGS) entry which is preliminary data.</text>
</comment>
<dbReference type="SUPFAM" id="SSF56935">
    <property type="entry name" value="Porins"/>
    <property type="match status" value="1"/>
</dbReference>
<dbReference type="Gene3D" id="2.40.170.20">
    <property type="entry name" value="TonB-dependent receptor, beta-barrel domain"/>
    <property type="match status" value="1"/>
</dbReference>
<dbReference type="InterPro" id="IPR041700">
    <property type="entry name" value="OMP_b-brl_3"/>
</dbReference>
<organism evidence="6 7">
    <name type="scientific">Flavobacterium endophyticum</name>
    <dbReference type="NCBI Taxonomy" id="1540163"/>
    <lineage>
        <taxon>Bacteria</taxon>
        <taxon>Pseudomonadati</taxon>
        <taxon>Bacteroidota</taxon>
        <taxon>Flavobacteriia</taxon>
        <taxon>Flavobacteriales</taxon>
        <taxon>Flavobacteriaceae</taxon>
        <taxon>Flavobacterium</taxon>
    </lineage>
</organism>
<keyword evidence="3" id="KW-0998">Cell outer membrane</keyword>
<dbReference type="Proteomes" id="UP000277579">
    <property type="component" value="Unassembled WGS sequence"/>
</dbReference>
<name>A0A495M320_9FLAO</name>
<gene>
    <name evidence="6" type="ORF">CLV94_2666</name>
</gene>
<evidence type="ECO:0000313" key="6">
    <source>
        <dbReference type="EMBL" id="RKS20291.1"/>
    </source>
</evidence>
<accession>A0A495M320</accession>
<evidence type="ECO:0000256" key="4">
    <source>
        <dbReference type="SAM" id="SignalP"/>
    </source>
</evidence>
<sequence>MRYTILLAVLALASSNSFAQNTTENDTLNQMDEVVIEGNTKTFIYKNGNIKVDVANSIYKTVPNTLDLLSKLPKIQISPDLEKISVIGKGTPLIYIGNQKVEMNDLKALSVEDIKTIEIIENPSSKYEAEGRSVILITRKLSKKEGFQLVFSETVAFKKKFNNYLGVNSSLKLSKTEFKANFNYNKLNPWESNGSDYRIPSSNIESDYLVAGYTKRDKYVFGAGIYHQINENEDFSLTANGSFKKDDFDFSTATHSKIDEAENNIKTLGKTKGDEGFINSFLNYNKKITQWDASFFAGLQYSNYNSVSANSSSNNYNETVYKPFQQLNDDFNVNVFAGRIDFEKKIHNEIKLELGTQYSSAVANTSLDMENFEQNLNLNSKYRLKEKNTAAYAQLSGTLMKMSWTAGIRAENTIISGRYADESATSVDKKYTNLFPKAQITIPIDSTKTLSFNYARSISRPDYSSTSQGFTYINPYFAFSSNINLNPAITNEISANFQYKDKSVKFVYFENRDVINYGFLYEEPKHLLLYRPENFDKETGHTLEAALPFSKGFWTSANTFSLILNKIQDASAVVGSAKPYAYYYSNHVFKFQNGWQFSLTGWGLTNRNEGVFQRNSFFLMDVAVSKTFFKNLSCTINYNNVFKNRTFTENFEVSKVNSRAIFFVDNCEFSIAIRYTLGKVKDSIFKEKEVNENSSRIK</sequence>
<dbReference type="EMBL" id="RBLC01000004">
    <property type="protein sequence ID" value="RKS20291.1"/>
    <property type="molecule type" value="Genomic_DNA"/>
</dbReference>
<dbReference type="AlphaFoldDB" id="A0A495M320"/>
<reference evidence="6 7" key="1">
    <citation type="submission" date="2018-10" db="EMBL/GenBank/DDBJ databases">
        <title>Genomic Encyclopedia of Archaeal and Bacterial Type Strains, Phase II (KMG-II): from individual species to whole genera.</title>
        <authorList>
            <person name="Goeker M."/>
        </authorList>
    </citation>
    <scope>NUCLEOTIDE SEQUENCE [LARGE SCALE GENOMIC DNA]</scope>
    <source>
        <strain evidence="6 7">DSM 29537</strain>
    </source>
</reference>
<dbReference type="PANTHER" id="PTHR40980:SF3">
    <property type="entry name" value="TONB-DEPENDENT RECEPTOR-LIKE BETA-BARREL DOMAIN-CONTAINING PROTEIN"/>
    <property type="match status" value="1"/>
</dbReference>
<protein>
    <submittedName>
        <fullName evidence="6">Outer membrane receptor protein involved in Fe transport</fullName>
    </submittedName>
</protein>
<feature type="domain" description="Outer membrane protein beta-barrel" evidence="5">
    <location>
        <begin position="295"/>
        <end position="675"/>
    </location>
</feature>
<dbReference type="InterPro" id="IPR036942">
    <property type="entry name" value="Beta-barrel_TonB_sf"/>
</dbReference>
<dbReference type="Pfam" id="PF14905">
    <property type="entry name" value="OMP_b-brl_3"/>
    <property type="match status" value="1"/>
</dbReference>
<evidence type="ECO:0000256" key="3">
    <source>
        <dbReference type="ARBA" id="ARBA00023237"/>
    </source>
</evidence>
<dbReference type="OrthoDB" id="8764943at2"/>
<evidence type="ECO:0000259" key="5">
    <source>
        <dbReference type="Pfam" id="PF14905"/>
    </source>
</evidence>
<keyword evidence="4" id="KW-0732">Signal</keyword>
<feature type="chain" id="PRO_5019721133" evidence="4">
    <location>
        <begin position="20"/>
        <end position="698"/>
    </location>
</feature>
<keyword evidence="7" id="KW-1185">Reference proteome</keyword>
<dbReference type="PANTHER" id="PTHR40980">
    <property type="entry name" value="PLUG DOMAIN-CONTAINING PROTEIN"/>
    <property type="match status" value="1"/>
</dbReference>
<evidence type="ECO:0000256" key="1">
    <source>
        <dbReference type="ARBA" id="ARBA00004442"/>
    </source>
</evidence>
<feature type="signal peptide" evidence="4">
    <location>
        <begin position="1"/>
        <end position="19"/>
    </location>
</feature>
<proteinExistence type="predicted"/>
<comment type="subcellular location">
    <subcellularLocation>
        <location evidence="1">Cell outer membrane</location>
    </subcellularLocation>
</comment>
<dbReference type="GO" id="GO:0009279">
    <property type="term" value="C:cell outer membrane"/>
    <property type="evidence" value="ECO:0007669"/>
    <property type="project" value="UniProtKB-SubCell"/>
</dbReference>
<dbReference type="RefSeq" id="WP_121376965.1">
    <property type="nucleotide sequence ID" value="NZ_RBLC01000004.1"/>
</dbReference>
<keyword evidence="6" id="KW-0675">Receptor</keyword>
<keyword evidence="2" id="KW-0472">Membrane</keyword>
<evidence type="ECO:0000313" key="7">
    <source>
        <dbReference type="Proteomes" id="UP000277579"/>
    </source>
</evidence>
<evidence type="ECO:0000256" key="2">
    <source>
        <dbReference type="ARBA" id="ARBA00023136"/>
    </source>
</evidence>